<keyword evidence="1" id="KW-0812">Transmembrane</keyword>
<reference evidence="3" key="1">
    <citation type="submission" date="2017-09" db="EMBL/GenBank/DDBJ databases">
        <authorList>
            <person name="Varghese N."/>
            <person name="Submissions S."/>
        </authorList>
    </citation>
    <scope>NUCLEOTIDE SEQUENCE [LARGE SCALE GENOMIC DNA]</scope>
    <source>
        <strain evidence="3">DSM 44270</strain>
    </source>
</reference>
<name>A0A286GZ55_9ACTN</name>
<evidence type="ECO:0000256" key="1">
    <source>
        <dbReference type="SAM" id="Phobius"/>
    </source>
</evidence>
<gene>
    <name evidence="2" type="ORF">SAMN06272739_2549</name>
</gene>
<feature type="transmembrane region" description="Helical" evidence="1">
    <location>
        <begin position="6"/>
        <end position="31"/>
    </location>
</feature>
<keyword evidence="3" id="KW-1185">Reference proteome</keyword>
<dbReference type="AlphaFoldDB" id="A0A286GZ55"/>
<evidence type="ECO:0000313" key="3">
    <source>
        <dbReference type="Proteomes" id="UP000219482"/>
    </source>
</evidence>
<evidence type="ECO:0000313" key="2">
    <source>
        <dbReference type="EMBL" id="SOE00354.1"/>
    </source>
</evidence>
<proteinExistence type="predicted"/>
<dbReference type="Proteomes" id="UP000219482">
    <property type="component" value="Unassembled WGS sequence"/>
</dbReference>
<sequence length="50" mass="5991">MAWWQWVMVGWLALAVVVPLFLLTVAARDWLRAGRTREKRRGSRRLRRQA</sequence>
<dbReference type="EMBL" id="OCNK01000003">
    <property type="protein sequence ID" value="SOE00354.1"/>
    <property type="molecule type" value="Genomic_DNA"/>
</dbReference>
<accession>A0A286GZ55</accession>
<protein>
    <submittedName>
        <fullName evidence="2">Uncharacterized protein</fullName>
    </submittedName>
</protein>
<keyword evidence="1" id="KW-1133">Transmembrane helix</keyword>
<organism evidence="2 3">
    <name type="scientific">Blastococcus haudaquaticus</name>
    <dbReference type="NCBI Taxonomy" id="1938745"/>
    <lineage>
        <taxon>Bacteria</taxon>
        <taxon>Bacillati</taxon>
        <taxon>Actinomycetota</taxon>
        <taxon>Actinomycetes</taxon>
        <taxon>Geodermatophilales</taxon>
        <taxon>Geodermatophilaceae</taxon>
        <taxon>Blastococcus</taxon>
    </lineage>
</organism>
<keyword evidence="1" id="KW-0472">Membrane</keyword>